<dbReference type="Pfam" id="PF19942">
    <property type="entry name" value="DUF6404"/>
    <property type="match status" value="1"/>
</dbReference>
<evidence type="ECO:0000313" key="5">
    <source>
        <dbReference type="Proteomes" id="UP000471242"/>
    </source>
</evidence>
<sequence>MAQGMTHTFIGTIMNTMEFVRSLLIEKGISARLAKPYPYLFYKFARLDMKPRVFESPLKLFVLQSVLGTVFWGGFMWLLVWQFQGFVASQVYASMFFGVITGLLLAVEVARVRRKYGVTDFDSWLKANGLK</sequence>
<dbReference type="Proteomes" id="UP000471242">
    <property type="component" value="Unassembled WGS sequence"/>
</dbReference>
<dbReference type="RefSeq" id="WP_000046953.1">
    <property type="nucleotide sequence ID" value="NZ_AP018677.1"/>
</dbReference>
<dbReference type="KEGG" id="vcq:EN18_00565"/>
<dbReference type="EMBL" id="QZRB01000104">
    <property type="protein sequence ID" value="MVD25613.1"/>
    <property type="molecule type" value="Genomic_DNA"/>
</dbReference>
<accession>A0A086SLI2</accession>
<keyword evidence="1" id="KW-1133">Transmembrane helix</keyword>
<dbReference type="PATRIC" id="fig|666.1980.peg.4293"/>
<evidence type="ECO:0000313" key="3">
    <source>
        <dbReference type="EMBL" id="MBS7673511.1"/>
    </source>
</evidence>
<name>A0A086SLI2_VIBCL</name>
<gene>
    <name evidence="4" type="ORF">D6U24_20175</name>
    <name evidence="3" type="ORF">KIN13_08740</name>
</gene>
<reference evidence="2" key="2">
    <citation type="journal article" date="2014" name="Infect. Genet. Evol.">
        <title>The purifying trend in the chromosomal integron in Vibrio cholerae strains during the seventh pandemic.</title>
        <authorList>
            <person name="Zhang C."/>
            <person name="Pang B."/>
            <person name="Zhou Z."/>
            <person name="Wang H."/>
            <person name="Zhou H."/>
            <person name="Lu X."/>
            <person name="Du P."/>
            <person name="Zhang L."/>
            <person name="Li J."/>
            <person name="Cui Z."/>
            <person name="Chen C."/>
            <person name="Stokes H.W."/>
            <person name="Kan B."/>
        </authorList>
    </citation>
    <scope>NUCLEOTIDE SEQUENCE</scope>
    <source>
        <strain evidence="2">JX20062026</strain>
    </source>
</reference>
<reference evidence="4 5" key="3">
    <citation type="submission" date="2018-09" db="EMBL/GenBank/DDBJ databases">
        <title>Genomic epidemiology reveals two lineages of Vibrio cholerae that can cause global cholera epidemics despite absence of cholera toxin gene.</title>
        <authorList>
            <person name="Wang H."/>
            <person name="Zen W."/>
            <person name="Yu H."/>
            <person name="Zhang W."/>
            <person name="Pan J."/>
            <person name="Yang C."/>
            <person name="Cui Y."/>
        </authorList>
    </citation>
    <scope>NUCLEOTIDE SEQUENCE [LARGE SCALE GENOMIC DNA]</scope>
    <source>
        <strain evidence="4 5">00-1_S85</strain>
    </source>
</reference>
<evidence type="ECO:0000256" key="1">
    <source>
        <dbReference type="SAM" id="Phobius"/>
    </source>
</evidence>
<keyword evidence="1" id="KW-0812">Transmembrane</keyword>
<dbReference type="EMBL" id="KF680548">
    <property type="protein sequence ID" value="AHC32192.1"/>
    <property type="molecule type" value="Genomic_DNA"/>
</dbReference>
<feature type="transmembrane region" description="Helical" evidence="1">
    <location>
        <begin position="86"/>
        <end position="107"/>
    </location>
</feature>
<proteinExistence type="predicted"/>
<evidence type="ECO:0000313" key="2">
    <source>
        <dbReference type="EMBL" id="AHC32192.1"/>
    </source>
</evidence>
<reference evidence="2" key="1">
    <citation type="submission" date="2013-09" db="EMBL/GenBank/DDBJ databases">
        <authorList>
            <person name="Zhang C.C."/>
            <person name="Pang B."/>
            <person name="Zhou Z.M."/>
        </authorList>
    </citation>
    <scope>NUCLEOTIDE SEQUENCE</scope>
    <source>
        <strain evidence="2">JX20062026</strain>
    </source>
</reference>
<protein>
    <submittedName>
        <fullName evidence="2">Uncharacterized protein</fullName>
    </submittedName>
</protein>
<keyword evidence="1" id="KW-0472">Membrane</keyword>
<reference evidence="3" key="5">
    <citation type="submission" date="2023-08" db="EMBL/GenBank/DDBJ databases">
        <title>Vibrio cholerae Outbreaks in Tanzania Exemplify Founder Flush: Simultaneous Increases in Population Size and Genetic Diversity.</title>
        <authorList>
            <person name="Debes A.K."/>
            <person name="Mohammed A."/>
            <person name="Maseke I."/>
            <person name="Almeida M."/>
            <person name="Li S."/>
            <person name="Matimba H."/>
            <person name="Joachim A."/>
            <person name="Mizinduko M."/>
            <person name="Nyanga S."/>
            <person name="Kelly M."/>
            <person name="Kachwamba Y."/>
            <person name="Schaffer A.M."/>
            <person name="Nyanga A.S."/>
            <person name="Mghamba J."/>
            <person name="Mosha F.S."/>
            <person name="Sack D.A."/>
            <person name="Stine O.C."/>
        </authorList>
    </citation>
    <scope>NUCLEOTIDE SEQUENCE</scope>
    <source>
        <strain evidence="3">TDS0091212</strain>
    </source>
</reference>
<evidence type="ECO:0000313" key="4">
    <source>
        <dbReference type="EMBL" id="MVD25613.1"/>
    </source>
</evidence>
<dbReference type="AlphaFoldDB" id="A0A086SLI2"/>
<organism evidence="2">
    <name type="scientific">Vibrio cholerae</name>
    <dbReference type="NCBI Taxonomy" id="666"/>
    <lineage>
        <taxon>Bacteria</taxon>
        <taxon>Pseudomonadati</taxon>
        <taxon>Pseudomonadota</taxon>
        <taxon>Gammaproteobacteria</taxon>
        <taxon>Vibrionales</taxon>
        <taxon>Vibrionaceae</taxon>
        <taxon>Vibrio</taxon>
    </lineage>
</organism>
<feature type="transmembrane region" description="Helical" evidence="1">
    <location>
        <begin position="60"/>
        <end position="80"/>
    </location>
</feature>
<reference evidence="3" key="4">
    <citation type="submission" date="2021-05" db="EMBL/GenBank/DDBJ databases">
        <authorList>
            <person name="Stine C."/>
        </authorList>
    </citation>
    <scope>NUCLEOTIDE SEQUENCE</scope>
    <source>
        <strain evidence="3">TDS0091212</strain>
    </source>
</reference>
<dbReference type="InterPro" id="IPR045644">
    <property type="entry name" value="DUF6404"/>
</dbReference>
<dbReference type="EMBL" id="JAHBND010000432">
    <property type="protein sequence ID" value="MBS7673511.1"/>
    <property type="molecule type" value="Genomic_DNA"/>
</dbReference>
<dbReference type="Proteomes" id="UP001196338">
    <property type="component" value="Unassembled WGS sequence"/>
</dbReference>